<organism evidence="2">
    <name type="scientific">Streptomyces garyphalus</name>
    <dbReference type="NCBI Taxonomy" id="235466"/>
    <lineage>
        <taxon>Bacteria</taxon>
        <taxon>Bacillati</taxon>
        <taxon>Actinomycetota</taxon>
        <taxon>Actinomycetes</taxon>
        <taxon>Kitasatosporales</taxon>
        <taxon>Streptomycetaceae</taxon>
        <taxon>Streptomyces</taxon>
    </lineage>
</organism>
<accession>Q768T9</accession>
<dbReference type="EMBL" id="AB112918">
    <property type="protein sequence ID" value="BAD05866.1"/>
    <property type="molecule type" value="Genomic_DNA"/>
</dbReference>
<dbReference type="Gene3D" id="3.40.630.30">
    <property type="match status" value="1"/>
</dbReference>
<reference evidence="2" key="1">
    <citation type="journal article" date="2003" name="J. Antibiot.">
        <title>Molecular cloning of a D-cycloserine resistance gene from D-cycloserine-producing Streptomyces garyphalus.</title>
        <authorList>
            <person name="Matsuo H."/>
            <person name="Kumagai T."/>
            <person name="Mori K."/>
            <person name="Sugiyama M."/>
        </authorList>
    </citation>
    <scope>NUCLEOTIDE SEQUENCE</scope>
</reference>
<feature type="region of interest" description="Disordered" evidence="1">
    <location>
        <begin position="93"/>
        <end position="118"/>
    </location>
</feature>
<proteinExistence type="predicted"/>
<evidence type="ECO:0000256" key="1">
    <source>
        <dbReference type="SAM" id="MobiDB-lite"/>
    </source>
</evidence>
<dbReference type="SUPFAM" id="SSF55729">
    <property type="entry name" value="Acyl-CoA N-acyltransferases (Nat)"/>
    <property type="match status" value="1"/>
</dbReference>
<dbReference type="AlphaFoldDB" id="Q768T9"/>
<name>Q768T9_9ACTN</name>
<sequence length="118" mass="11899">MAGVPGAADRWASGYPTDGDVLAARRYLDVCADTGDPHPFGDFEIRLREDGRAIGGAGFHGAADENGCVTIGYGLVPSARGSATPPRPCAHCCASPARTAPPASGATPTTTTSRPTAS</sequence>
<dbReference type="InterPro" id="IPR016181">
    <property type="entry name" value="Acyl_CoA_acyltransferase"/>
</dbReference>
<evidence type="ECO:0000313" key="2">
    <source>
        <dbReference type="EMBL" id="BAD05866.1"/>
    </source>
</evidence>
<feature type="compositionally biased region" description="Low complexity" evidence="1">
    <location>
        <begin position="94"/>
        <end position="118"/>
    </location>
</feature>
<evidence type="ECO:0008006" key="3">
    <source>
        <dbReference type="Google" id="ProtNLM"/>
    </source>
</evidence>
<protein>
    <recommendedName>
        <fullName evidence="3">Acetyltransferase</fullName>
    </recommendedName>
</protein>